<dbReference type="EMBL" id="LT158599">
    <property type="protein sequence ID" value="CVK34645.1"/>
    <property type="molecule type" value="Genomic_DNA"/>
</dbReference>
<name>A0A0X8Y0A1_9EURY</name>
<evidence type="ECO:0000313" key="2">
    <source>
        <dbReference type="Proteomes" id="UP000069850"/>
    </source>
</evidence>
<protein>
    <submittedName>
        <fullName evidence="1">Uncharacterized protein</fullName>
    </submittedName>
</protein>
<proteinExistence type="predicted"/>
<evidence type="ECO:0000313" key="1">
    <source>
        <dbReference type="EMBL" id="CVK34645.1"/>
    </source>
</evidence>
<accession>A0A0X8Y0A1</accession>
<reference evidence="1 2" key="1">
    <citation type="submission" date="2016-01" db="EMBL/GenBank/DDBJ databases">
        <authorList>
            <person name="Manzoor S."/>
        </authorList>
    </citation>
    <scope>NUCLEOTIDE SEQUENCE [LARGE SCALE GENOMIC DNA]</scope>
    <source>
        <strain evidence="1">Methanoculleus sp MAB1</strain>
    </source>
</reference>
<sequence>MMDGGMSPSKYDGRHLEECGDFMGWAYGLAGCDVAVAGRRSSGLDRGSGWGKISLNLERNGYLGQVCGLLDGWGLWSSWL</sequence>
<organism evidence="1 2">
    <name type="scientific">Methanoculleus bourgensis</name>
    <dbReference type="NCBI Taxonomy" id="83986"/>
    <lineage>
        <taxon>Archaea</taxon>
        <taxon>Methanobacteriati</taxon>
        <taxon>Methanobacteriota</taxon>
        <taxon>Stenosarchaea group</taxon>
        <taxon>Methanomicrobia</taxon>
        <taxon>Methanomicrobiales</taxon>
        <taxon>Methanomicrobiaceae</taxon>
        <taxon>Methanoculleus</taxon>
    </lineage>
</organism>
<dbReference type="KEGG" id="mema:MMAB1_3432"/>
<gene>
    <name evidence="1" type="ORF">MMAB1_3432</name>
</gene>
<dbReference type="Proteomes" id="UP000069850">
    <property type="component" value="Chromosome 1"/>
</dbReference>
<dbReference type="AlphaFoldDB" id="A0A0X8Y0A1"/>